<dbReference type="SMART" id="SM00220">
    <property type="entry name" value="S_TKc"/>
    <property type="match status" value="1"/>
</dbReference>
<comment type="caution">
    <text evidence="12">The sequence shown here is derived from an EMBL/GenBank/DDBJ whole genome shotgun (WGS) entry which is preliminary data.</text>
</comment>
<dbReference type="FunFam" id="3.30.200.20:FF:000042">
    <property type="entry name" value="Aurora kinase A"/>
    <property type="match status" value="1"/>
</dbReference>
<feature type="region of interest" description="Disordered" evidence="9">
    <location>
        <begin position="359"/>
        <end position="389"/>
    </location>
</feature>
<evidence type="ECO:0000256" key="4">
    <source>
        <dbReference type="ARBA" id="ARBA00022741"/>
    </source>
</evidence>
<evidence type="ECO:0000256" key="5">
    <source>
        <dbReference type="ARBA" id="ARBA00022777"/>
    </source>
</evidence>
<keyword evidence="3" id="KW-0808">Transferase</keyword>
<dbReference type="SUPFAM" id="SSF56112">
    <property type="entry name" value="Protein kinase-like (PK-like)"/>
    <property type="match status" value="1"/>
</dbReference>
<accession>A0A9W8BAE3</accession>
<dbReference type="InterPro" id="IPR017441">
    <property type="entry name" value="Protein_kinase_ATP_BS"/>
</dbReference>
<proteinExistence type="inferred from homology"/>
<evidence type="ECO:0000256" key="9">
    <source>
        <dbReference type="SAM" id="MobiDB-lite"/>
    </source>
</evidence>
<evidence type="ECO:0000313" key="12">
    <source>
        <dbReference type="EMBL" id="KAJ1982692.1"/>
    </source>
</evidence>
<dbReference type="PROSITE" id="PS51285">
    <property type="entry name" value="AGC_KINASE_CTER"/>
    <property type="match status" value="1"/>
</dbReference>
<protein>
    <recommendedName>
        <fullName evidence="14">Kinase-like domain-containing protein</fullName>
    </recommendedName>
</protein>
<dbReference type="OrthoDB" id="63267at2759"/>
<dbReference type="FunFam" id="1.10.510.10:FF:000048">
    <property type="entry name" value="Protein kinase C"/>
    <property type="match status" value="1"/>
</dbReference>
<keyword evidence="5" id="KW-0418">Kinase</keyword>
<dbReference type="Pfam" id="PF00433">
    <property type="entry name" value="Pkinase_C"/>
    <property type="match status" value="1"/>
</dbReference>
<dbReference type="PROSITE" id="PS00107">
    <property type="entry name" value="PROTEIN_KINASE_ATP"/>
    <property type="match status" value="1"/>
</dbReference>
<evidence type="ECO:0000256" key="3">
    <source>
        <dbReference type="ARBA" id="ARBA00022679"/>
    </source>
</evidence>
<feature type="compositionally biased region" description="Basic residues" evidence="9">
    <location>
        <begin position="367"/>
        <end position="385"/>
    </location>
</feature>
<keyword evidence="6 7" id="KW-0067">ATP-binding</keyword>
<dbReference type="Proteomes" id="UP001151582">
    <property type="component" value="Unassembled WGS sequence"/>
</dbReference>
<dbReference type="PROSITE" id="PS50011">
    <property type="entry name" value="PROTEIN_KINASE_DOM"/>
    <property type="match status" value="1"/>
</dbReference>
<evidence type="ECO:0008006" key="14">
    <source>
        <dbReference type="Google" id="ProtNLM"/>
    </source>
</evidence>
<dbReference type="InterPro" id="IPR008271">
    <property type="entry name" value="Ser/Thr_kinase_AS"/>
</dbReference>
<dbReference type="InterPro" id="IPR017892">
    <property type="entry name" value="Pkinase_C"/>
</dbReference>
<evidence type="ECO:0000259" key="10">
    <source>
        <dbReference type="PROSITE" id="PS50011"/>
    </source>
</evidence>
<reference evidence="12" key="1">
    <citation type="submission" date="2022-07" db="EMBL/GenBank/DDBJ databases">
        <title>Phylogenomic reconstructions and comparative analyses of Kickxellomycotina fungi.</title>
        <authorList>
            <person name="Reynolds N.K."/>
            <person name="Stajich J.E."/>
            <person name="Barry K."/>
            <person name="Grigoriev I.V."/>
            <person name="Crous P."/>
            <person name="Smith M.E."/>
        </authorList>
    </citation>
    <scope>NUCLEOTIDE SEQUENCE</scope>
    <source>
        <strain evidence="12">RSA 567</strain>
    </source>
</reference>
<evidence type="ECO:0000256" key="1">
    <source>
        <dbReference type="ARBA" id="ARBA00022527"/>
    </source>
</evidence>
<dbReference type="GO" id="GO:0004674">
    <property type="term" value="F:protein serine/threonine kinase activity"/>
    <property type="evidence" value="ECO:0007669"/>
    <property type="project" value="UniProtKB-KW"/>
</dbReference>
<evidence type="ECO:0000313" key="13">
    <source>
        <dbReference type="Proteomes" id="UP001151582"/>
    </source>
</evidence>
<dbReference type="GO" id="GO:0005524">
    <property type="term" value="F:ATP binding"/>
    <property type="evidence" value="ECO:0007669"/>
    <property type="project" value="UniProtKB-UniRule"/>
</dbReference>
<feature type="domain" description="Protein kinase" evidence="10">
    <location>
        <begin position="103"/>
        <end position="358"/>
    </location>
</feature>
<dbReference type="EMBL" id="JANBQB010000082">
    <property type="protein sequence ID" value="KAJ1982692.1"/>
    <property type="molecule type" value="Genomic_DNA"/>
</dbReference>
<keyword evidence="1 8" id="KW-0723">Serine/threonine-protein kinase</keyword>
<evidence type="ECO:0000256" key="2">
    <source>
        <dbReference type="ARBA" id="ARBA00022553"/>
    </source>
</evidence>
<dbReference type="InterPro" id="IPR000961">
    <property type="entry name" value="AGC-kinase_C"/>
</dbReference>
<name>A0A9W8BAE3_9FUNG</name>
<evidence type="ECO:0000256" key="8">
    <source>
        <dbReference type="RuleBase" id="RU000304"/>
    </source>
</evidence>
<organism evidence="12 13">
    <name type="scientific">Dimargaris verticillata</name>
    <dbReference type="NCBI Taxonomy" id="2761393"/>
    <lineage>
        <taxon>Eukaryota</taxon>
        <taxon>Fungi</taxon>
        <taxon>Fungi incertae sedis</taxon>
        <taxon>Zoopagomycota</taxon>
        <taxon>Kickxellomycotina</taxon>
        <taxon>Dimargaritomycetes</taxon>
        <taxon>Dimargaritales</taxon>
        <taxon>Dimargaritaceae</taxon>
        <taxon>Dimargaris</taxon>
    </lineage>
</organism>
<sequence length="470" mass="52236">MNHSVFHFDEDLNSNGDHLTKPSSPTAPGLFTVEHGVPLVTKLAVNSSASSDTAVENLGNALESVHLATSVAEDVNQAQKQACLQALVDKSAAPATKVGLDDFLVLRLIGRGAYGKVFLVQHKASGQYFAMKTVHKGRLAQCERDMAFTKAERTILEDVKHPFIVQLFYAFQTETKLYLILEYVSGGELFHHMNTERLFTERVARFFVAELVLALEHLHALGIIYRDLKPENCLIDRDGHTVLTDFGLSKLGLPRDGKTSTFCGTIEYMAPEVLDEEPYDQSVDWWSLGILLYDMLTGSPPFKGKNRKAVMDAIRRSPVRYPNYLSPEAKDLISSLLQRDPNQRLGTFTCPDPANVYSSSMSSGTGCHKKKKKKNNKSGPARHPKPLLPGQSRIRAHRFFRDICWDSLIDRTIAPPIIPSLCGDDDTSYFDDEFTQYPIAESPTGDGLPVSASIDYLFQGFSYVAPYPLG</sequence>
<dbReference type="InterPro" id="IPR011009">
    <property type="entry name" value="Kinase-like_dom_sf"/>
</dbReference>
<feature type="domain" description="AGC-kinase C-terminal" evidence="11">
    <location>
        <begin position="401"/>
        <end position="470"/>
    </location>
</feature>
<evidence type="ECO:0000259" key="11">
    <source>
        <dbReference type="PROSITE" id="PS51285"/>
    </source>
</evidence>
<comment type="similarity">
    <text evidence="8">Belongs to the protein kinase superfamily.</text>
</comment>
<dbReference type="AlphaFoldDB" id="A0A9W8BAE3"/>
<feature type="binding site" evidence="7">
    <location>
        <position position="132"/>
    </location>
    <ligand>
        <name>ATP</name>
        <dbReference type="ChEBI" id="CHEBI:30616"/>
    </ligand>
</feature>
<dbReference type="PROSITE" id="PS00108">
    <property type="entry name" value="PROTEIN_KINASE_ST"/>
    <property type="match status" value="1"/>
</dbReference>
<evidence type="ECO:0000256" key="6">
    <source>
        <dbReference type="ARBA" id="ARBA00022840"/>
    </source>
</evidence>
<dbReference type="InterPro" id="IPR000719">
    <property type="entry name" value="Prot_kinase_dom"/>
</dbReference>
<dbReference type="Gene3D" id="1.10.510.10">
    <property type="entry name" value="Transferase(Phosphotransferase) domain 1"/>
    <property type="match status" value="1"/>
</dbReference>
<dbReference type="SMART" id="SM00133">
    <property type="entry name" value="S_TK_X"/>
    <property type="match status" value="1"/>
</dbReference>
<keyword evidence="13" id="KW-1185">Reference proteome</keyword>
<dbReference type="PANTHER" id="PTHR24351">
    <property type="entry name" value="RIBOSOMAL PROTEIN S6 KINASE"/>
    <property type="match status" value="1"/>
</dbReference>
<dbReference type="Pfam" id="PF00069">
    <property type="entry name" value="Pkinase"/>
    <property type="match status" value="1"/>
</dbReference>
<gene>
    <name evidence="12" type="ORF">H4R34_001629</name>
</gene>
<evidence type="ECO:0000256" key="7">
    <source>
        <dbReference type="PROSITE-ProRule" id="PRU10141"/>
    </source>
</evidence>
<dbReference type="Gene3D" id="3.30.200.20">
    <property type="entry name" value="Phosphorylase Kinase, domain 1"/>
    <property type="match status" value="1"/>
</dbReference>
<keyword evidence="2" id="KW-0597">Phosphoprotein</keyword>
<keyword evidence="4 7" id="KW-0547">Nucleotide-binding</keyword>